<name>A0ABY7WS44_9LACO</name>
<organism evidence="1 2">
    <name type="scientific">Lacticaseibacillus pabuli</name>
    <dbReference type="NCBI Taxonomy" id="3025672"/>
    <lineage>
        <taxon>Bacteria</taxon>
        <taxon>Bacillati</taxon>
        <taxon>Bacillota</taxon>
        <taxon>Bacilli</taxon>
        <taxon>Lactobacillales</taxon>
        <taxon>Lactobacillaceae</taxon>
        <taxon>Lacticaseibacillus</taxon>
    </lineage>
</organism>
<dbReference type="RefSeq" id="WP_274260094.1">
    <property type="nucleotide sequence ID" value="NZ_CP117884.1"/>
</dbReference>
<evidence type="ECO:0000313" key="2">
    <source>
        <dbReference type="Proteomes" id="UP001220377"/>
    </source>
</evidence>
<dbReference type="Proteomes" id="UP001220377">
    <property type="component" value="Chromosome"/>
</dbReference>
<protein>
    <submittedName>
        <fullName evidence="1">Uncharacterized protein</fullName>
    </submittedName>
</protein>
<sequence length="157" mass="17796">MALFVPGIKPVESVVRALGETPDANYLWCRQIMKPRLYSFGRMASVLNRYHDTSWGTRNVVVVVTKNAITLAPATGFNYDEESMVLHSVVVNRADEEQFQVTEKNDTTQFYFVANNRFYAFVVSKRPVANGDYILKNLKALKANGFDGRVKPKLLTK</sequence>
<reference evidence="1 2" key="1">
    <citation type="submission" date="2023-02" db="EMBL/GenBank/DDBJ databases">
        <title>Genome sequence of Lacticaseibacillus sp. KACC 23028.</title>
        <authorList>
            <person name="Kim S."/>
            <person name="Heo J."/>
            <person name="Kwon S.-W."/>
        </authorList>
    </citation>
    <scope>NUCLEOTIDE SEQUENCE [LARGE SCALE GENOMIC DNA]</scope>
    <source>
        <strain evidence="1 2">KACC 23028</strain>
    </source>
</reference>
<proteinExistence type="predicted"/>
<gene>
    <name evidence="1" type="ORF">PQ472_11780</name>
</gene>
<keyword evidence="2" id="KW-1185">Reference proteome</keyword>
<dbReference type="EMBL" id="CP117884">
    <property type="protein sequence ID" value="WDF82556.1"/>
    <property type="molecule type" value="Genomic_DNA"/>
</dbReference>
<evidence type="ECO:0000313" key="1">
    <source>
        <dbReference type="EMBL" id="WDF82556.1"/>
    </source>
</evidence>
<accession>A0ABY7WS44</accession>